<dbReference type="RefSeq" id="WP_184221906.1">
    <property type="nucleotide sequence ID" value="NZ_JACHIP010000008.1"/>
</dbReference>
<sequence>MSTHLRHDLNLLLTTLLTGKLPRSLSWADTLALIGHIGEVQPHGHDESVFIVRSQRAFFKHPHTHDLGVEEVARLRKFLRDAGPELPASAPSQPCRMVVVIDHHGAHIYKDVDGKVPESEHTGRPYDPFGFHHHLIHKKEANYKGERVPEDKTFYEEIAQDLLPANEIVLIGHGTGKSSAVDHLAEYLKANHHDISRHIIAIETADLSALTLPEIEAIAKQHMIAVV</sequence>
<comment type="caution">
    <text evidence="1">The sequence shown here is derived from an EMBL/GenBank/DDBJ whole genome shotgun (WGS) entry which is preliminary data.</text>
</comment>
<gene>
    <name evidence="1" type="ORF">HDF16_004669</name>
</gene>
<keyword evidence="2" id="KW-1185">Reference proteome</keyword>
<dbReference type="AlphaFoldDB" id="A0A7W7ZHC5"/>
<evidence type="ECO:0000313" key="2">
    <source>
        <dbReference type="Proteomes" id="UP000540989"/>
    </source>
</evidence>
<organism evidence="1 2">
    <name type="scientific">Granulicella aggregans</name>
    <dbReference type="NCBI Taxonomy" id="474949"/>
    <lineage>
        <taxon>Bacteria</taxon>
        <taxon>Pseudomonadati</taxon>
        <taxon>Acidobacteriota</taxon>
        <taxon>Terriglobia</taxon>
        <taxon>Terriglobales</taxon>
        <taxon>Acidobacteriaceae</taxon>
        <taxon>Granulicella</taxon>
    </lineage>
</organism>
<evidence type="ECO:0000313" key="1">
    <source>
        <dbReference type="EMBL" id="MBB5059935.1"/>
    </source>
</evidence>
<protein>
    <submittedName>
        <fullName evidence="1">Uncharacterized protein</fullName>
    </submittedName>
</protein>
<dbReference type="EMBL" id="JACHIP010000008">
    <property type="protein sequence ID" value="MBB5059935.1"/>
    <property type="molecule type" value="Genomic_DNA"/>
</dbReference>
<proteinExistence type="predicted"/>
<name>A0A7W7ZHC5_9BACT</name>
<accession>A0A7W7ZHC5</accession>
<dbReference type="Proteomes" id="UP000540989">
    <property type="component" value="Unassembled WGS sequence"/>
</dbReference>
<reference evidence="1 2" key="1">
    <citation type="submission" date="2020-08" db="EMBL/GenBank/DDBJ databases">
        <title>Genomic Encyclopedia of Type Strains, Phase IV (KMG-V): Genome sequencing to study the core and pangenomes of soil and plant-associated prokaryotes.</title>
        <authorList>
            <person name="Whitman W."/>
        </authorList>
    </citation>
    <scope>NUCLEOTIDE SEQUENCE [LARGE SCALE GENOMIC DNA]</scope>
    <source>
        <strain evidence="1 2">M8UP14</strain>
    </source>
</reference>